<dbReference type="Proteomes" id="UP000238375">
    <property type="component" value="Unassembled WGS sequence"/>
</dbReference>
<dbReference type="SUPFAM" id="SSF55347">
    <property type="entry name" value="Glyceraldehyde-3-phosphate dehydrogenase-like, C-terminal domain"/>
    <property type="match status" value="1"/>
</dbReference>
<dbReference type="Gene3D" id="3.30.360.10">
    <property type="entry name" value="Dihydrodipicolinate Reductase, domain 2"/>
    <property type="match status" value="1"/>
</dbReference>
<sequence>MVFLTPLSKYIDAMEHEHSSSLLTDLAGRRAFLKASGLFAGGTLLNTLPGVAFANGYHTSANDVIKVALIGCGGRGTGAAQQALSTKQNVKIVALADAFRDRLDGAYKALTERGAKAADGTPKVDIPEDRKFVGFDAYKQAIALADVVILATPPGFRPSHFEEAVRQGKHVFMEKPVATDGPGVRKVLAAAEEAKKKKLNVVVGLQRRYQPSYREMIKRIHDGALGDIVGGQVYWISGGVWHKPRQPQQTEMDYQMRNWYYFNWLCGDHINEQHVHNIDVANWVKNSYPVSCQGTGGRQVRNGKDDGEIFDHHIVDFVYADGTTINSQCRHYEGTFSRVDELFLGTKGKVEGMEKRSSALLGYNGQPIYTHDAKADGNPYQIEHDELFAAIAKGDYKFADAERVAKSTMTAIMGRMATYSGKVVKWDEALNSQIDLFPEKLAWDAMPKVLPNKDGFYPIAVPGKTVTV</sequence>
<dbReference type="PANTHER" id="PTHR43818">
    <property type="entry name" value="BCDNA.GH03377"/>
    <property type="match status" value="1"/>
</dbReference>
<dbReference type="InterPro" id="IPR000683">
    <property type="entry name" value="Gfo/Idh/MocA-like_OxRdtase_N"/>
</dbReference>
<dbReference type="AlphaFoldDB" id="A0A2T0T8D5"/>
<keyword evidence="3" id="KW-1185">Reference proteome</keyword>
<proteinExistence type="predicted"/>
<organism evidence="2 3">
    <name type="scientific">Spirosoma oryzae</name>
    <dbReference type="NCBI Taxonomy" id="1469603"/>
    <lineage>
        <taxon>Bacteria</taxon>
        <taxon>Pseudomonadati</taxon>
        <taxon>Bacteroidota</taxon>
        <taxon>Cytophagia</taxon>
        <taxon>Cytophagales</taxon>
        <taxon>Cytophagaceae</taxon>
        <taxon>Spirosoma</taxon>
    </lineage>
</organism>
<dbReference type="SUPFAM" id="SSF51735">
    <property type="entry name" value="NAD(P)-binding Rossmann-fold domains"/>
    <property type="match status" value="1"/>
</dbReference>
<gene>
    <name evidence="2" type="ORF">CLV58_105117</name>
</gene>
<protein>
    <submittedName>
        <fullName evidence="2">Putative dehydrogenase</fullName>
    </submittedName>
</protein>
<dbReference type="InterPro" id="IPR036291">
    <property type="entry name" value="NAD(P)-bd_dom_sf"/>
</dbReference>
<feature type="domain" description="Gfo/Idh/MocA-like oxidoreductase N-terminal" evidence="1">
    <location>
        <begin position="65"/>
        <end position="197"/>
    </location>
</feature>
<reference evidence="2 3" key="1">
    <citation type="submission" date="2018-03" db="EMBL/GenBank/DDBJ databases">
        <title>Genomic Encyclopedia of Archaeal and Bacterial Type Strains, Phase II (KMG-II): from individual species to whole genera.</title>
        <authorList>
            <person name="Goeker M."/>
        </authorList>
    </citation>
    <scope>NUCLEOTIDE SEQUENCE [LARGE SCALE GENOMIC DNA]</scope>
    <source>
        <strain evidence="2 3">DSM 28354</strain>
    </source>
</reference>
<evidence type="ECO:0000313" key="2">
    <source>
        <dbReference type="EMBL" id="PRY41916.1"/>
    </source>
</evidence>
<dbReference type="EMBL" id="PVTE01000005">
    <property type="protein sequence ID" value="PRY41916.1"/>
    <property type="molecule type" value="Genomic_DNA"/>
</dbReference>
<evidence type="ECO:0000259" key="1">
    <source>
        <dbReference type="Pfam" id="PF01408"/>
    </source>
</evidence>
<comment type="caution">
    <text evidence="2">The sequence shown here is derived from an EMBL/GenBank/DDBJ whole genome shotgun (WGS) entry which is preliminary data.</text>
</comment>
<name>A0A2T0T8D5_9BACT</name>
<dbReference type="InterPro" id="IPR050463">
    <property type="entry name" value="Gfo/Idh/MocA_oxidrdct_glycsds"/>
</dbReference>
<dbReference type="Pfam" id="PF01408">
    <property type="entry name" value="GFO_IDH_MocA"/>
    <property type="match status" value="1"/>
</dbReference>
<dbReference type="GO" id="GO:0000166">
    <property type="term" value="F:nucleotide binding"/>
    <property type="evidence" value="ECO:0007669"/>
    <property type="project" value="InterPro"/>
</dbReference>
<evidence type="ECO:0000313" key="3">
    <source>
        <dbReference type="Proteomes" id="UP000238375"/>
    </source>
</evidence>
<dbReference type="Gene3D" id="3.40.50.720">
    <property type="entry name" value="NAD(P)-binding Rossmann-like Domain"/>
    <property type="match status" value="1"/>
</dbReference>
<accession>A0A2T0T8D5</accession>
<dbReference type="PANTHER" id="PTHR43818:SF5">
    <property type="entry name" value="OXIDOREDUCTASE FAMILY PROTEIN"/>
    <property type="match status" value="1"/>
</dbReference>